<accession>A0ABR2W5C2</accession>
<dbReference type="PANTHER" id="PTHR12363">
    <property type="entry name" value="TRANSPORTIN 3 AND IMPORTIN 13"/>
    <property type="match status" value="1"/>
</dbReference>
<evidence type="ECO:0000313" key="3">
    <source>
        <dbReference type="Proteomes" id="UP001479436"/>
    </source>
</evidence>
<evidence type="ECO:0000259" key="1">
    <source>
        <dbReference type="Pfam" id="PF08389"/>
    </source>
</evidence>
<dbReference type="EMBL" id="JASJQH010007006">
    <property type="protein sequence ID" value="KAK9720628.1"/>
    <property type="molecule type" value="Genomic_DNA"/>
</dbReference>
<dbReference type="InterPro" id="IPR011989">
    <property type="entry name" value="ARM-like"/>
</dbReference>
<dbReference type="Pfam" id="PF24139">
    <property type="entry name" value="TPR_TNPO3_IPO13_4th"/>
    <property type="match status" value="1"/>
</dbReference>
<dbReference type="Proteomes" id="UP001479436">
    <property type="component" value="Unassembled WGS sequence"/>
</dbReference>
<dbReference type="PANTHER" id="PTHR12363:SF53">
    <property type="entry name" value="MRNA TRANSPORT REGULATOR MTR10"/>
    <property type="match status" value="1"/>
</dbReference>
<dbReference type="Pfam" id="PF24138">
    <property type="entry name" value="TPR_TNPO3_IPO13_2nd"/>
    <property type="match status" value="1"/>
</dbReference>
<dbReference type="InterPro" id="IPR057942">
    <property type="entry name" value="TPR_TNPO3_IPO13_3rd"/>
</dbReference>
<protein>
    <submittedName>
        <fullName evidence="2">Nuclear import receptor, variant 3</fullName>
    </submittedName>
</protein>
<dbReference type="InterPro" id="IPR016024">
    <property type="entry name" value="ARM-type_fold"/>
</dbReference>
<dbReference type="Pfam" id="PF08389">
    <property type="entry name" value="Xpo1"/>
    <property type="match status" value="1"/>
</dbReference>
<dbReference type="Pfam" id="PF24140">
    <property type="entry name" value="TPR_TNPO3_IPO13_3rd"/>
    <property type="match status" value="1"/>
</dbReference>
<dbReference type="InterPro" id="IPR057941">
    <property type="entry name" value="TPR_TNPO3_IPO13_2nd"/>
</dbReference>
<evidence type="ECO:0000313" key="2">
    <source>
        <dbReference type="EMBL" id="KAK9720628.1"/>
    </source>
</evidence>
<keyword evidence="3" id="KW-1185">Reference proteome</keyword>
<dbReference type="InterPro" id="IPR058537">
    <property type="entry name" value="TPR_TNPO3_IPO13_4th"/>
</dbReference>
<dbReference type="InterPro" id="IPR051345">
    <property type="entry name" value="Importin_beta-like_NTR"/>
</dbReference>
<gene>
    <name evidence="2" type="primary">MTR10_1</name>
    <name evidence="2" type="ORF">K7432_004005</name>
</gene>
<dbReference type="SUPFAM" id="SSF48371">
    <property type="entry name" value="ARM repeat"/>
    <property type="match status" value="1"/>
</dbReference>
<sequence length="856" mass="97164">MLRNKVIVTVTPPQFKLPLFSYIFDFTQVVADLGELDTSKRFELRDTLMNLLYKYRAGPNLVKTQLCLSLVGLALQLKEWEDPVNQLIQMLGSSQETAGCLLEFLTVLPEEINGNQKVPISRDEYIERSGQLLTGNSENVLQLLISSIQNSGSDSDIQVKLFACLRSWLQSGDIPVSYFNDSPLPDLVFEALESEELFDIAVDVICEIIDESRETEECIPLIGRLRTKFKPLKEMMKQTDIDDRDRLKAFCRIFTEAGEAYLELIVENLEKFRDIVDGILECVNLPDLDTVPMTFYFWCSLASRLQQISDPETMKYFRDIFYSLVDIIIKQLHYPYDLESWSAEDREDFLSFREEIGDVLLDCCHLLGAERSLARPYSLLSNYVSNPEQIQHTQWQDIEAPLVALRSMAIQVEETEDVIVPKVMKLIPHLPPHPKVRVASIMVIAHFSSWTANHPEFIPSQLDYISAGFEHSETASAAAVALNYLCKDCSRHLIDYLSQLHPFYIAAAKSLTQKEMLEITEALAHVISAVPLNNILPVVQTFCFPISEALNELLNKGAIISEEQITQISDLVERIGVFLEFIAPEELYFGERSPVANLIPDLWPLFERLLVTFGDNAIISESICVCLKPCLVYYRQDFVPLLPLSLERIASAFQAGGLSCYLRISKIIVEEYAKNVPESRASLFLLVENLSKSMFEIIRNKSFTDIPDVAEEYFQLITTSLSELPEMLLKAPLLSPIIQCGIAAFGSDYHRVLTSVLEFFGKLLNFMKTHQTNPDTVGLALKSMNELGADFVKYLLIGLTQSFSLDLVSDVGSILSVLGEIYPEENQKWMFATIHQFPPETLTTQERDTFLTEYHK</sequence>
<proteinExistence type="predicted"/>
<dbReference type="InterPro" id="IPR013598">
    <property type="entry name" value="Exportin-1/Importin-b-like"/>
</dbReference>
<feature type="domain" description="Exportin-1/Importin-beta-like" evidence="1">
    <location>
        <begin position="59"/>
        <end position="205"/>
    </location>
</feature>
<reference evidence="2 3" key="1">
    <citation type="submission" date="2023-04" db="EMBL/GenBank/DDBJ databases">
        <title>Genome of Basidiobolus ranarum AG-B5.</title>
        <authorList>
            <person name="Stajich J.E."/>
            <person name="Carter-House D."/>
            <person name="Gryganskyi A."/>
        </authorList>
    </citation>
    <scope>NUCLEOTIDE SEQUENCE [LARGE SCALE GENOMIC DNA]</scope>
    <source>
        <strain evidence="2 3">AG-B5</strain>
    </source>
</reference>
<comment type="caution">
    <text evidence="2">The sequence shown here is derived from an EMBL/GenBank/DDBJ whole genome shotgun (WGS) entry which is preliminary data.</text>
</comment>
<dbReference type="Gene3D" id="1.25.10.10">
    <property type="entry name" value="Leucine-rich Repeat Variant"/>
    <property type="match status" value="1"/>
</dbReference>
<organism evidence="2 3">
    <name type="scientific">Basidiobolus ranarum</name>
    <dbReference type="NCBI Taxonomy" id="34480"/>
    <lineage>
        <taxon>Eukaryota</taxon>
        <taxon>Fungi</taxon>
        <taxon>Fungi incertae sedis</taxon>
        <taxon>Zoopagomycota</taxon>
        <taxon>Entomophthoromycotina</taxon>
        <taxon>Basidiobolomycetes</taxon>
        <taxon>Basidiobolales</taxon>
        <taxon>Basidiobolaceae</taxon>
        <taxon>Basidiobolus</taxon>
    </lineage>
</organism>
<name>A0ABR2W5C2_9FUNG</name>
<keyword evidence="2" id="KW-0675">Receptor</keyword>